<keyword evidence="2" id="KW-0677">Repeat</keyword>
<protein>
    <recommendedName>
        <fullName evidence="4">DYW domain-containing protein</fullName>
    </recommendedName>
</protein>
<dbReference type="GO" id="GO:0003729">
    <property type="term" value="F:mRNA binding"/>
    <property type="evidence" value="ECO:0007669"/>
    <property type="project" value="UniProtKB-ARBA"/>
</dbReference>
<dbReference type="Pfam" id="PF13041">
    <property type="entry name" value="PPR_2"/>
    <property type="match status" value="4"/>
</dbReference>
<dbReference type="EMBL" id="CM010715">
    <property type="protein sequence ID" value="RZC44606.1"/>
    <property type="molecule type" value="Genomic_DNA"/>
</dbReference>
<comment type="similarity">
    <text evidence="1">Belongs to the PPR family. PCMP-H subfamily.</text>
</comment>
<dbReference type="Pfam" id="PF01535">
    <property type="entry name" value="PPR"/>
    <property type="match status" value="2"/>
</dbReference>
<evidence type="ECO:0000256" key="2">
    <source>
        <dbReference type="ARBA" id="ARBA00022737"/>
    </source>
</evidence>
<organism evidence="5 6">
    <name type="scientific">Papaver somniferum</name>
    <name type="common">Opium poppy</name>
    <dbReference type="NCBI Taxonomy" id="3469"/>
    <lineage>
        <taxon>Eukaryota</taxon>
        <taxon>Viridiplantae</taxon>
        <taxon>Streptophyta</taxon>
        <taxon>Embryophyta</taxon>
        <taxon>Tracheophyta</taxon>
        <taxon>Spermatophyta</taxon>
        <taxon>Magnoliopsida</taxon>
        <taxon>Ranunculales</taxon>
        <taxon>Papaveraceae</taxon>
        <taxon>Papaveroideae</taxon>
        <taxon>Papaver</taxon>
    </lineage>
</organism>
<dbReference type="Proteomes" id="UP000316621">
    <property type="component" value="Chromosome 1"/>
</dbReference>
<feature type="repeat" description="PPR" evidence="3">
    <location>
        <begin position="390"/>
        <end position="424"/>
    </location>
</feature>
<dbReference type="GO" id="GO:0008270">
    <property type="term" value="F:zinc ion binding"/>
    <property type="evidence" value="ECO:0007669"/>
    <property type="project" value="InterPro"/>
</dbReference>
<dbReference type="InterPro" id="IPR046960">
    <property type="entry name" value="PPR_At4g14850-like_plant"/>
</dbReference>
<feature type="repeat" description="PPR" evidence="3">
    <location>
        <begin position="288"/>
        <end position="322"/>
    </location>
</feature>
<evidence type="ECO:0000259" key="4">
    <source>
        <dbReference type="Pfam" id="PF14432"/>
    </source>
</evidence>
<dbReference type="NCBIfam" id="TIGR00756">
    <property type="entry name" value="PPR"/>
    <property type="match status" value="5"/>
</dbReference>
<reference evidence="5 6" key="1">
    <citation type="journal article" date="2018" name="Science">
        <title>The opium poppy genome and morphinan production.</title>
        <authorList>
            <person name="Guo L."/>
            <person name="Winzer T."/>
            <person name="Yang X."/>
            <person name="Li Y."/>
            <person name="Ning Z."/>
            <person name="He Z."/>
            <person name="Teodor R."/>
            <person name="Lu Y."/>
            <person name="Bowser T.A."/>
            <person name="Graham I.A."/>
            <person name="Ye K."/>
        </authorList>
    </citation>
    <scope>NUCLEOTIDE SEQUENCE [LARGE SCALE GENOMIC DNA]</scope>
    <source>
        <strain evidence="6">cv. HN1</strain>
        <tissue evidence="5">Leaves</tissue>
    </source>
</reference>
<dbReference type="OrthoDB" id="1854885at2759"/>
<evidence type="ECO:0000313" key="6">
    <source>
        <dbReference type="Proteomes" id="UP000316621"/>
    </source>
</evidence>
<dbReference type="SUPFAM" id="SSF48452">
    <property type="entry name" value="TPR-like"/>
    <property type="match status" value="1"/>
</dbReference>
<name>A0A4Y7I983_PAPSO</name>
<dbReference type="Gramene" id="RZC44606">
    <property type="protein sequence ID" value="RZC44606"/>
    <property type="gene ID" value="C5167_037559"/>
</dbReference>
<keyword evidence="6" id="KW-1185">Reference proteome</keyword>
<dbReference type="GO" id="GO:0009451">
    <property type="term" value="P:RNA modification"/>
    <property type="evidence" value="ECO:0007669"/>
    <property type="project" value="InterPro"/>
</dbReference>
<dbReference type="PROSITE" id="PS51375">
    <property type="entry name" value="PPR"/>
    <property type="match status" value="5"/>
</dbReference>
<accession>A0A4Y7I983</accession>
<feature type="domain" description="DYW" evidence="4">
    <location>
        <begin position="606"/>
        <end position="698"/>
    </location>
</feature>
<dbReference type="InterPro" id="IPR046848">
    <property type="entry name" value="E_motif"/>
</dbReference>
<dbReference type="PANTHER" id="PTHR47926">
    <property type="entry name" value="PENTATRICOPEPTIDE REPEAT-CONTAINING PROTEIN"/>
    <property type="match status" value="1"/>
</dbReference>
<dbReference type="Pfam" id="PF14432">
    <property type="entry name" value="DYW_deaminase"/>
    <property type="match status" value="1"/>
</dbReference>
<feature type="repeat" description="PPR" evidence="3">
    <location>
        <begin position="54"/>
        <end position="88"/>
    </location>
</feature>
<dbReference type="FunFam" id="1.25.40.10:FF:000348">
    <property type="entry name" value="Pentatricopeptide repeat-containing protein chloroplastic"/>
    <property type="match status" value="1"/>
</dbReference>
<dbReference type="FunFam" id="1.25.40.10:FF:000690">
    <property type="entry name" value="Pentatricopeptide repeat-containing protein"/>
    <property type="match status" value="1"/>
</dbReference>
<feature type="repeat" description="PPR" evidence="3">
    <location>
        <begin position="123"/>
        <end position="157"/>
    </location>
</feature>
<dbReference type="Gene3D" id="1.25.40.10">
    <property type="entry name" value="Tetratricopeptide repeat domain"/>
    <property type="match status" value="4"/>
</dbReference>
<feature type="repeat" description="PPR" evidence="3">
    <location>
        <begin position="359"/>
        <end position="389"/>
    </location>
</feature>
<gene>
    <name evidence="5" type="ORF">C5167_037559</name>
</gene>
<dbReference type="InterPro" id="IPR011990">
    <property type="entry name" value="TPR-like_helical_dom_sf"/>
</dbReference>
<evidence type="ECO:0000256" key="3">
    <source>
        <dbReference type="PROSITE-ProRule" id="PRU00708"/>
    </source>
</evidence>
<evidence type="ECO:0000313" key="5">
    <source>
        <dbReference type="EMBL" id="RZC44606.1"/>
    </source>
</evidence>
<proteinExistence type="inferred from homology"/>
<dbReference type="InterPro" id="IPR032867">
    <property type="entry name" value="DYW_dom"/>
</dbReference>
<dbReference type="AlphaFoldDB" id="A0A4Y7I983"/>
<sequence length="698" mass="78160">MGIAEILLPRTFLYNSSVLSSSGTRKPLPTKILQKCSKISVHSISVKNGETSKNPLTWNSNIRTRIENNQHEEALNLYLSMLKENIPPDEYTFPLVVKACSLLKVIKEGKQIHSHVLKYGFHDVFVQNALLSMYAKCGRIGIARKVFNEMIDRNIVSWNSIIAGYAKCAPGLELEAVALYILMLNRGVWPDASSFTVLFSACGSALAVKEAAQIHSHVIKLEFECNTLINNGMVDAYVKCGLVDAAFLLYNRTNEPEVVSGNALMTGLIRNGDLDSAKTLFNKMDVRNVVSWNVMISGYVLNGLCNEALDAFRRMKLEGISPNSRTIVSLLSACSLAGSLTLGQWVHSYGDSRGLVGSNQLVKSALVNMYSKCGDIESARQVFKSMVKKDVVSWDVMIEGLALHGQGEEALELFHEMPKEGVKPDELTFIGLLNACRHGGLVEEGLKQFHRMSVEFGIEPQLEHYTCVVDLLGRSGQLNDALNIIKEMHIAPDAVVWSALLAACRMYNDMLLAETVVDKITALDPKCSSNYVMMSNIYAGRNQWEEVTRVRRKMKSMDTEKEPGCSLIEVGGIVNEFFAGVSSDHPRSKEVLEKLEELMKRIKDNGYVPDTDLVLRNIPQEEKARDLYFHSEKLAVAFGIMETPPNTQIRIVENLRICKDCHSAMKLIAKVERREIIIRDRSRFHHFKDGHCSCRDFW</sequence>
<evidence type="ECO:0000256" key="1">
    <source>
        <dbReference type="ARBA" id="ARBA00006643"/>
    </source>
</evidence>
<dbReference type="FunFam" id="1.25.40.10:FF:000344">
    <property type="entry name" value="Pentatricopeptide repeat-containing protein"/>
    <property type="match status" value="1"/>
</dbReference>
<dbReference type="InterPro" id="IPR002885">
    <property type="entry name" value="PPR_rpt"/>
</dbReference>
<dbReference type="Pfam" id="PF20431">
    <property type="entry name" value="E_motif"/>
    <property type="match status" value="1"/>
</dbReference>